<proteinExistence type="predicted"/>
<evidence type="ECO:0000256" key="4">
    <source>
        <dbReference type="ARBA" id="ARBA00022833"/>
    </source>
</evidence>
<keyword evidence="4" id="KW-0862">Zinc</keyword>
<dbReference type="PANTHER" id="PTHR14677">
    <property type="entry name" value="ARSENITE INDUCUBLE RNA ASSOCIATED PROTEIN AIP-1-RELATED"/>
    <property type="match status" value="1"/>
</dbReference>
<evidence type="ECO:0000313" key="7">
    <source>
        <dbReference type="EMBL" id="CAE8647500.1"/>
    </source>
</evidence>
<dbReference type="Pfam" id="PF01428">
    <property type="entry name" value="zf-AN1"/>
    <property type="match status" value="1"/>
</dbReference>
<sequence>EVKGAAHCNLPTCNQLDFLPFKCDACKSTFCQDHFPYASHSCRHANKDSAQVIICPLCTVPIRLKTGEDPNLTWENHFTQSCQQSLPAKKVQ</sequence>
<feature type="domain" description="AN1-type" evidence="6">
    <location>
        <begin position="2"/>
        <end position="50"/>
    </location>
</feature>
<gene>
    <name evidence="7" type="ORF">PGLA2088_LOCUS5736</name>
</gene>
<keyword evidence="3 5" id="KW-0863">Zinc-finger</keyword>
<keyword evidence="1" id="KW-0479">Metal-binding</keyword>
<dbReference type="InterPro" id="IPR035896">
    <property type="entry name" value="AN1-like_Znf"/>
</dbReference>
<dbReference type="EMBL" id="CAJNNW010005531">
    <property type="protein sequence ID" value="CAE8647500.1"/>
    <property type="molecule type" value="Genomic_DNA"/>
</dbReference>
<comment type="caution">
    <text evidence="7">The sequence shown here is derived from an EMBL/GenBank/DDBJ whole genome shotgun (WGS) entry which is preliminary data.</text>
</comment>
<dbReference type="Proteomes" id="UP000626109">
    <property type="component" value="Unassembled WGS sequence"/>
</dbReference>
<feature type="non-terminal residue" evidence="7">
    <location>
        <position position="92"/>
    </location>
</feature>
<dbReference type="Pfam" id="PF25403">
    <property type="entry name" value="zf-C2H2_ZFAND2"/>
    <property type="match status" value="1"/>
</dbReference>
<dbReference type="InterPro" id="IPR057357">
    <property type="entry name" value="Znf-C2H2_ZFAND2A/B"/>
</dbReference>
<dbReference type="PANTHER" id="PTHR14677:SF20">
    <property type="entry name" value="ZINC FINGER AN1-TYPE CONTAINING 2A-RELATED"/>
    <property type="match status" value="1"/>
</dbReference>
<dbReference type="AlphaFoldDB" id="A0A813I9U3"/>
<evidence type="ECO:0000256" key="2">
    <source>
        <dbReference type="ARBA" id="ARBA00022737"/>
    </source>
</evidence>
<evidence type="ECO:0000256" key="1">
    <source>
        <dbReference type="ARBA" id="ARBA00022723"/>
    </source>
</evidence>
<dbReference type="InterPro" id="IPR000058">
    <property type="entry name" value="Znf_AN1"/>
</dbReference>
<feature type="non-terminal residue" evidence="7">
    <location>
        <position position="1"/>
    </location>
</feature>
<reference evidence="7" key="1">
    <citation type="submission" date="2021-02" db="EMBL/GenBank/DDBJ databases">
        <authorList>
            <person name="Dougan E. K."/>
            <person name="Rhodes N."/>
            <person name="Thang M."/>
            <person name="Chan C."/>
        </authorList>
    </citation>
    <scope>NUCLEOTIDE SEQUENCE</scope>
</reference>
<accession>A0A813I9U3</accession>
<dbReference type="SMART" id="SM00154">
    <property type="entry name" value="ZnF_AN1"/>
    <property type="match status" value="1"/>
</dbReference>
<organism evidence="7 8">
    <name type="scientific">Polarella glacialis</name>
    <name type="common">Dinoflagellate</name>
    <dbReference type="NCBI Taxonomy" id="89957"/>
    <lineage>
        <taxon>Eukaryota</taxon>
        <taxon>Sar</taxon>
        <taxon>Alveolata</taxon>
        <taxon>Dinophyceae</taxon>
        <taxon>Suessiales</taxon>
        <taxon>Suessiaceae</taxon>
        <taxon>Polarella</taxon>
    </lineage>
</organism>
<evidence type="ECO:0000259" key="6">
    <source>
        <dbReference type="PROSITE" id="PS51039"/>
    </source>
</evidence>
<dbReference type="GO" id="GO:0008270">
    <property type="term" value="F:zinc ion binding"/>
    <property type="evidence" value="ECO:0007669"/>
    <property type="project" value="UniProtKB-KW"/>
</dbReference>
<evidence type="ECO:0000256" key="5">
    <source>
        <dbReference type="PROSITE-ProRule" id="PRU00449"/>
    </source>
</evidence>
<dbReference type="GO" id="GO:0005737">
    <property type="term" value="C:cytoplasm"/>
    <property type="evidence" value="ECO:0007669"/>
    <property type="project" value="TreeGrafter"/>
</dbReference>
<keyword evidence="2" id="KW-0677">Repeat</keyword>
<name>A0A813I9U3_POLGL</name>
<dbReference type="PROSITE" id="PS51039">
    <property type="entry name" value="ZF_AN1"/>
    <property type="match status" value="1"/>
</dbReference>
<dbReference type="Gene3D" id="4.10.1110.10">
    <property type="entry name" value="AN1-like Zinc finger"/>
    <property type="match status" value="1"/>
</dbReference>
<dbReference type="SUPFAM" id="SSF118310">
    <property type="entry name" value="AN1-like Zinc finger"/>
    <property type="match status" value="1"/>
</dbReference>
<protein>
    <recommendedName>
        <fullName evidence="6">AN1-type domain-containing protein</fullName>
    </recommendedName>
</protein>
<evidence type="ECO:0000256" key="3">
    <source>
        <dbReference type="ARBA" id="ARBA00022771"/>
    </source>
</evidence>
<evidence type="ECO:0000313" key="8">
    <source>
        <dbReference type="Proteomes" id="UP000626109"/>
    </source>
</evidence>